<keyword evidence="1" id="KW-0812">Transmembrane</keyword>
<dbReference type="Proteomes" id="UP001589758">
    <property type="component" value="Unassembled WGS sequence"/>
</dbReference>
<dbReference type="RefSeq" id="WP_385878224.1">
    <property type="nucleotide sequence ID" value="NZ_JBHLXE010000110.1"/>
</dbReference>
<dbReference type="EMBL" id="JBHLXE010000110">
    <property type="protein sequence ID" value="MFC0180934.1"/>
    <property type="molecule type" value="Genomic_DNA"/>
</dbReference>
<name>A0ABV6CD73_9GAMM</name>
<sequence>MSPHKDKLVSFKLLTPVLMDNSRIYYLYLHVIFAFWRFLRVFFIAICFILTLFSSYSLHASPFLLNFAPQQREILTDPHFIETLIKSAGSPVVSKSQMLNDSQELTQTFLFQKNSTAPLSFTINQNALTLSWNIPKANTQELYQVNSENQRIMVNLLNYLFGNSQLITPMITNENSSFQTLSANGFWRITFIKDYAHVSVKIIPLS</sequence>
<proteinExistence type="predicted"/>
<keyword evidence="1" id="KW-0472">Membrane</keyword>
<gene>
    <name evidence="2" type="ORF">ACFFIT_12715</name>
</gene>
<evidence type="ECO:0000313" key="2">
    <source>
        <dbReference type="EMBL" id="MFC0180934.1"/>
    </source>
</evidence>
<reference evidence="2 3" key="1">
    <citation type="submission" date="2024-09" db="EMBL/GenBank/DDBJ databases">
        <authorList>
            <person name="Sun Q."/>
            <person name="Mori K."/>
        </authorList>
    </citation>
    <scope>NUCLEOTIDE SEQUENCE [LARGE SCALE GENOMIC DNA]</scope>
    <source>
        <strain evidence="2 3">CCM 8545</strain>
    </source>
</reference>
<evidence type="ECO:0000256" key="1">
    <source>
        <dbReference type="SAM" id="Phobius"/>
    </source>
</evidence>
<feature type="transmembrane region" description="Helical" evidence="1">
    <location>
        <begin position="25"/>
        <end position="53"/>
    </location>
</feature>
<accession>A0ABV6CD73</accession>
<evidence type="ECO:0000313" key="3">
    <source>
        <dbReference type="Proteomes" id="UP001589758"/>
    </source>
</evidence>
<keyword evidence="3" id="KW-1185">Reference proteome</keyword>
<protein>
    <submittedName>
        <fullName evidence="2">Uncharacterized protein</fullName>
    </submittedName>
</protein>
<comment type="caution">
    <text evidence="2">The sequence shown here is derived from an EMBL/GenBank/DDBJ whole genome shotgun (WGS) entry which is preliminary data.</text>
</comment>
<organism evidence="2 3">
    <name type="scientific">Thorsellia kenyensis</name>
    <dbReference type="NCBI Taxonomy" id="1549888"/>
    <lineage>
        <taxon>Bacteria</taxon>
        <taxon>Pseudomonadati</taxon>
        <taxon>Pseudomonadota</taxon>
        <taxon>Gammaproteobacteria</taxon>
        <taxon>Enterobacterales</taxon>
        <taxon>Thorselliaceae</taxon>
        <taxon>Thorsellia</taxon>
    </lineage>
</organism>
<keyword evidence="1" id="KW-1133">Transmembrane helix</keyword>